<dbReference type="STRING" id="70667.A0A183TQ03"/>
<dbReference type="WBParaSite" id="SSLN_0001924801-mRNA-1">
    <property type="protein sequence ID" value="SSLN_0001924801-mRNA-1"/>
    <property type="gene ID" value="SSLN_0001924801"/>
</dbReference>
<protein>
    <recommendedName>
        <fullName evidence="3">glutaminyl-peptide cyclotransferase</fullName>
        <ecNumber evidence="3">2.3.2.5</ecNumber>
    </recommendedName>
</protein>
<evidence type="ECO:0000313" key="9">
    <source>
        <dbReference type="WBParaSite" id="SSLN_0001924801-mRNA-1"/>
    </source>
</evidence>
<dbReference type="Gene3D" id="3.40.630.10">
    <property type="entry name" value="Zn peptidases"/>
    <property type="match status" value="1"/>
</dbReference>
<dbReference type="Proteomes" id="UP000275846">
    <property type="component" value="Unassembled WGS sequence"/>
</dbReference>
<gene>
    <name evidence="7" type="ORF">SSLN_LOCUS18551</name>
</gene>
<dbReference type="GO" id="GO:0016603">
    <property type="term" value="F:glutaminyl-peptide cyclotransferase activity"/>
    <property type="evidence" value="ECO:0007669"/>
    <property type="project" value="UniProtKB-EC"/>
</dbReference>
<keyword evidence="5" id="KW-0012">Acyltransferase</keyword>
<evidence type="ECO:0000313" key="7">
    <source>
        <dbReference type="EMBL" id="VDM04937.1"/>
    </source>
</evidence>
<reference evidence="9" key="1">
    <citation type="submission" date="2016-06" db="UniProtKB">
        <authorList>
            <consortium name="WormBaseParasite"/>
        </authorList>
    </citation>
    <scope>IDENTIFICATION</scope>
</reference>
<dbReference type="InterPro" id="IPR040234">
    <property type="entry name" value="QC/QCL"/>
</dbReference>
<evidence type="ECO:0000256" key="5">
    <source>
        <dbReference type="ARBA" id="ARBA00023315"/>
    </source>
</evidence>
<dbReference type="OrthoDB" id="3907302at2759"/>
<evidence type="ECO:0000256" key="4">
    <source>
        <dbReference type="ARBA" id="ARBA00022679"/>
    </source>
</evidence>
<keyword evidence="8" id="KW-1185">Reference proteome</keyword>
<evidence type="ECO:0000256" key="2">
    <source>
        <dbReference type="ARBA" id="ARBA00006014"/>
    </source>
</evidence>
<dbReference type="EC" id="2.3.2.5" evidence="3"/>
<reference evidence="7 8" key="2">
    <citation type="submission" date="2018-11" db="EMBL/GenBank/DDBJ databases">
        <authorList>
            <consortium name="Pathogen Informatics"/>
        </authorList>
    </citation>
    <scope>NUCLEOTIDE SEQUENCE [LARGE SCALE GENOMIC DNA]</scope>
    <source>
        <strain evidence="7 8">NST_G2</strain>
    </source>
</reference>
<evidence type="ECO:0000313" key="8">
    <source>
        <dbReference type="Proteomes" id="UP000275846"/>
    </source>
</evidence>
<name>A0A183TQ03_SCHSO</name>
<dbReference type="Pfam" id="PF04389">
    <property type="entry name" value="Peptidase_M28"/>
    <property type="match status" value="1"/>
</dbReference>
<dbReference type="PANTHER" id="PTHR12283:SF6">
    <property type="entry name" value="GLUTAMINYL-PEPTIDE CYCLOTRANSFERASE-RELATED"/>
    <property type="match status" value="1"/>
</dbReference>
<proteinExistence type="inferred from homology"/>
<feature type="domain" description="Peptidase M28" evidence="6">
    <location>
        <begin position="5"/>
        <end position="56"/>
    </location>
</feature>
<evidence type="ECO:0000259" key="6">
    <source>
        <dbReference type="Pfam" id="PF04389"/>
    </source>
</evidence>
<comment type="similarity">
    <text evidence="2">Belongs to the glutaminyl-peptide cyclotransferase family.</text>
</comment>
<dbReference type="PANTHER" id="PTHR12283">
    <property type="entry name" value="GLUTAMINYL-PEPTIDE CYCLOTRANSFERASE"/>
    <property type="match status" value="1"/>
</dbReference>
<keyword evidence="4" id="KW-0808">Transferase</keyword>
<accession>A0A183TQ03</accession>
<dbReference type="InterPro" id="IPR007484">
    <property type="entry name" value="Peptidase_M28"/>
</dbReference>
<dbReference type="EMBL" id="UYSU01044698">
    <property type="protein sequence ID" value="VDM04937.1"/>
    <property type="molecule type" value="Genomic_DNA"/>
</dbReference>
<sequence length="67" mass="7703">MMQGIEDDHIPFIDRGVPVLHLIPLPFPPQWHTLEDNLENVDMRTVRDLQLLVAGFVSRYLVLNPVA</sequence>
<dbReference type="SUPFAM" id="SSF53187">
    <property type="entry name" value="Zn-dependent exopeptidases"/>
    <property type="match status" value="1"/>
</dbReference>
<evidence type="ECO:0000256" key="1">
    <source>
        <dbReference type="ARBA" id="ARBA00000001"/>
    </source>
</evidence>
<dbReference type="GO" id="GO:0008270">
    <property type="term" value="F:zinc ion binding"/>
    <property type="evidence" value="ECO:0007669"/>
    <property type="project" value="TreeGrafter"/>
</dbReference>
<dbReference type="AlphaFoldDB" id="A0A183TQ03"/>
<comment type="catalytic activity">
    <reaction evidence="1">
        <text>N-terminal L-glutaminyl-[peptide] = N-terminal 5-oxo-L-prolyl-[peptide] + NH4(+)</text>
        <dbReference type="Rhea" id="RHEA:23652"/>
        <dbReference type="Rhea" id="RHEA-COMP:11736"/>
        <dbReference type="Rhea" id="RHEA-COMP:11846"/>
        <dbReference type="ChEBI" id="CHEBI:28938"/>
        <dbReference type="ChEBI" id="CHEBI:64722"/>
        <dbReference type="ChEBI" id="CHEBI:87215"/>
        <dbReference type="EC" id="2.3.2.5"/>
    </reaction>
</comment>
<evidence type="ECO:0000256" key="3">
    <source>
        <dbReference type="ARBA" id="ARBA00012012"/>
    </source>
</evidence>
<organism evidence="9">
    <name type="scientific">Schistocephalus solidus</name>
    <name type="common">Tapeworm</name>
    <dbReference type="NCBI Taxonomy" id="70667"/>
    <lineage>
        <taxon>Eukaryota</taxon>
        <taxon>Metazoa</taxon>
        <taxon>Spiralia</taxon>
        <taxon>Lophotrochozoa</taxon>
        <taxon>Platyhelminthes</taxon>
        <taxon>Cestoda</taxon>
        <taxon>Eucestoda</taxon>
        <taxon>Diphyllobothriidea</taxon>
        <taxon>Diphyllobothriidae</taxon>
        <taxon>Schistocephalus</taxon>
    </lineage>
</organism>